<dbReference type="AlphaFoldDB" id="A0A182JLK2"/>
<protein>
    <submittedName>
        <fullName evidence="1">Uncharacterized protein</fullName>
    </submittedName>
</protein>
<organism evidence="1">
    <name type="scientific">Anopheles atroparvus</name>
    <name type="common">European mosquito</name>
    <dbReference type="NCBI Taxonomy" id="41427"/>
    <lineage>
        <taxon>Eukaryota</taxon>
        <taxon>Metazoa</taxon>
        <taxon>Ecdysozoa</taxon>
        <taxon>Arthropoda</taxon>
        <taxon>Hexapoda</taxon>
        <taxon>Insecta</taxon>
        <taxon>Pterygota</taxon>
        <taxon>Neoptera</taxon>
        <taxon>Endopterygota</taxon>
        <taxon>Diptera</taxon>
        <taxon>Nematocera</taxon>
        <taxon>Culicoidea</taxon>
        <taxon>Culicidae</taxon>
        <taxon>Anophelinae</taxon>
        <taxon>Anopheles</taxon>
    </lineage>
</organism>
<dbReference type="VEuPathDB" id="VectorBase:AATE020346"/>
<sequence>MLQRGSSFVLIEYHKFENTTFFIKLLVTLKFANLLLQGFYLLLENVPTLEYGFQFNLRLFQFIQNRFPLFVVNANAAYFEKHLQQLSWPSSRKFVYFTLFHDVVRIRVR</sequence>
<evidence type="ECO:0000313" key="1">
    <source>
        <dbReference type="EnsemblMetazoa" id="AATE020346-PA.1"/>
    </source>
</evidence>
<accession>A0A182JLK2</accession>
<dbReference type="EnsemblMetazoa" id="AATE020346-RA">
    <property type="protein sequence ID" value="AATE020346-PA.1"/>
    <property type="gene ID" value="AATE020346"/>
</dbReference>
<reference evidence="1" key="1">
    <citation type="submission" date="2022-08" db="UniProtKB">
        <authorList>
            <consortium name="EnsemblMetazoa"/>
        </authorList>
    </citation>
    <scope>IDENTIFICATION</scope>
    <source>
        <strain evidence="1">EBRO</strain>
    </source>
</reference>
<name>A0A182JLK2_ANOAO</name>
<proteinExistence type="predicted"/>